<feature type="domain" description="Rhodopsin" evidence="7">
    <location>
        <begin position="32"/>
        <end position="271"/>
    </location>
</feature>
<evidence type="ECO:0000256" key="6">
    <source>
        <dbReference type="SAM" id="Phobius"/>
    </source>
</evidence>
<protein>
    <recommendedName>
        <fullName evidence="7">Rhodopsin domain-containing protein</fullName>
    </recommendedName>
</protein>
<organism evidence="8 9">
    <name type="scientific">Cochliobolus sativus</name>
    <name type="common">Common root rot and spot blotch fungus</name>
    <name type="synonym">Bipolaris sorokiniana</name>
    <dbReference type="NCBI Taxonomy" id="45130"/>
    <lineage>
        <taxon>Eukaryota</taxon>
        <taxon>Fungi</taxon>
        <taxon>Dikarya</taxon>
        <taxon>Ascomycota</taxon>
        <taxon>Pezizomycotina</taxon>
        <taxon>Dothideomycetes</taxon>
        <taxon>Pleosporomycetidae</taxon>
        <taxon>Pleosporales</taxon>
        <taxon>Pleosporineae</taxon>
        <taxon>Pleosporaceae</taxon>
        <taxon>Bipolaris</taxon>
    </lineage>
</organism>
<dbReference type="OMA" id="WCVVEAN"/>
<feature type="transmembrane region" description="Helical" evidence="6">
    <location>
        <begin position="98"/>
        <end position="116"/>
    </location>
</feature>
<reference evidence="8" key="1">
    <citation type="submission" date="2019-11" db="EMBL/GenBank/DDBJ databases">
        <title>Bipolaris sorokiniana Genome sequencing.</title>
        <authorList>
            <person name="Wang H."/>
        </authorList>
    </citation>
    <scope>NUCLEOTIDE SEQUENCE</scope>
</reference>
<dbReference type="PANTHER" id="PTHR33048:SF47">
    <property type="entry name" value="INTEGRAL MEMBRANE PROTEIN-RELATED"/>
    <property type="match status" value="1"/>
</dbReference>
<proteinExistence type="inferred from homology"/>
<feature type="transmembrane region" description="Helical" evidence="6">
    <location>
        <begin position="12"/>
        <end position="36"/>
    </location>
</feature>
<evidence type="ECO:0000313" key="8">
    <source>
        <dbReference type="EMBL" id="KAF5853410.1"/>
    </source>
</evidence>
<dbReference type="Pfam" id="PF20684">
    <property type="entry name" value="Fung_rhodopsin"/>
    <property type="match status" value="1"/>
</dbReference>
<comment type="caution">
    <text evidence="8">The sequence shown here is derived from an EMBL/GenBank/DDBJ whole genome shotgun (WGS) entry which is preliminary data.</text>
</comment>
<comment type="similarity">
    <text evidence="5">Belongs to the SAT4 family.</text>
</comment>
<dbReference type="InterPro" id="IPR049326">
    <property type="entry name" value="Rhodopsin_dom_fungi"/>
</dbReference>
<accession>A0A8H6E0F5</accession>
<dbReference type="Proteomes" id="UP000624244">
    <property type="component" value="Unassembled WGS sequence"/>
</dbReference>
<gene>
    <name evidence="8" type="ORF">GGP41_001977</name>
</gene>
<feature type="transmembrane region" description="Helical" evidence="6">
    <location>
        <begin position="169"/>
        <end position="194"/>
    </location>
</feature>
<dbReference type="PANTHER" id="PTHR33048">
    <property type="entry name" value="PTH11-LIKE INTEGRAL MEMBRANE PROTEIN (AFU_ORTHOLOGUE AFUA_5G11245)"/>
    <property type="match status" value="1"/>
</dbReference>
<feature type="transmembrane region" description="Helical" evidence="6">
    <location>
        <begin position="206"/>
        <end position="228"/>
    </location>
</feature>
<sequence length="357" mass="38913">MSSTSTAGESIAYRVIIPSVLGPVVALPLCGIRMYTKLYILRNTGYDDYAIALATILALGFSLTTCYQTTNGLGKHIWDVSPYQFHQLMKIGDIAGPIFYNLSTLCIKTSLCLFYLRFSVSRGFHIVIYALLAVCVIYSSLAAFGFAWVCQPKEKYWDFSITSGSCVDLNALFLANACINAATDFILLVLPLFIIKNLILPKRRKIGVALLLMTGSFVLIVSIIRVEAVVRGMGTIAKDGTWGMVTNFIWILVELWMGVICTCLPTLHTFVNNRWAARCAKLAANNNGNAVPDHQWIGLQDTPEKLSSASKPVAVVNFLDSKSHGSDSSMARTIVCEQGSLPPVSQSNTLSTAVSAV</sequence>
<dbReference type="InterPro" id="IPR052337">
    <property type="entry name" value="SAT4-like"/>
</dbReference>
<evidence type="ECO:0000256" key="3">
    <source>
        <dbReference type="ARBA" id="ARBA00022989"/>
    </source>
</evidence>
<feature type="transmembrane region" description="Helical" evidence="6">
    <location>
        <begin position="248"/>
        <end position="271"/>
    </location>
</feature>
<name>A0A8H6E0F5_COCSA</name>
<dbReference type="EMBL" id="WNKQ01000002">
    <property type="protein sequence ID" value="KAF5853410.1"/>
    <property type="molecule type" value="Genomic_DNA"/>
</dbReference>
<evidence type="ECO:0000259" key="7">
    <source>
        <dbReference type="Pfam" id="PF20684"/>
    </source>
</evidence>
<keyword evidence="3 6" id="KW-1133">Transmembrane helix</keyword>
<keyword evidence="4 6" id="KW-0472">Membrane</keyword>
<evidence type="ECO:0000256" key="4">
    <source>
        <dbReference type="ARBA" id="ARBA00023136"/>
    </source>
</evidence>
<dbReference type="GO" id="GO:0016020">
    <property type="term" value="C:membrane"/>
    <property type="evidence" value="ECO:0007669"/>
    <property type="project" value="UniProtKB-SubCell"/>
</dbReference>
<comment type="subcellular location">
    <subcellularLocation>
        <location evidence="1">Membrane</location>
        <topology evidence="1">Multi-pass membrane protein</topology>
    </subcellularLocation>
</comment>
<evidence type="ECO:0000256" key="1">
    <source>
        <dbReference type="ARBA" id="ARBA00004141"/>
    </source>
</evidence>
<evidence type="ECO:0000313" key="9">
    <source>
        <dbReference type="Proteomes" id="UP000624244"/>
    </source>
</evidence>
<keyword evidence="2 6" id="KW-0812">Transmembrane</keyword>
<evidence type="ECO:0000256" key="5">
    <source>
        <dbReference type="ARBA" id="ARBA00038359"/>
    </source>
</evidence>
<dbReference type="AlphaFoldDB" id="A0A8H6E0F5"/>
<evidence type="ECO:0000256" key="2">
    <source>
        <dbReference type="ARBA" id="ARBA00022692"/>
    </source>
</evidence>
<feature type="transmembrane region" description="Helical" evidence="6">
    <location>
        <begin position="48"/>
        <end position="70"/>
    </location>
</feature>
<feature type="transmembrane region" description="Helical" evidence="6">
    <location>
        <begin position="128"/>
        <end position="149"/>
    </location>
</feature>